<sequence>MAKSVLKLFYQFSDISKFTLIVSIDFGINLAYLLFLFALNRAYWFYLNFLNSKFRVKIENSRKTGINFLNELKFYGKVTQIKAMSIEAVN</sequence>
<comment type="caution">
    <text evidence="2">The sequence shown here is derived from an EMBL/GenBank/DDBJ whole genome shotgun (WGS) entry which is preliminary data.</text>
</comment>
<evidence type="ECO:0000256" key="1">
    <source>
        <dbReference type="SAM" id="Phobius"/>
    </source>
</evidence>
<organism evidence="2 3">
    <name type="scientific">Brachionus plicatilis</name>
    <name type="common">Marine rotifer</name>
    <name type="synonym">Brachionus muelleri</name>
    <dbReference type="NCBI Taxonomy" id="10195"/>
    <lineage>
        <taxon>Eukaryota</taxon>
        <taxon>Metazoa</taxon>
        <taxon>Spiralia</taxon>
        <taxon>Gnathifera</taxon>
        <taxon>Rotifera</taxon>
        <taxon>Eurotatoria</taxon>
        <taxon>Monogononta</taxon>
        <taxon>Pseudotrocha</taxon>
        <taxon>Ploima</taxon>
        <taxon>Brachionidae</taxon>
        <taxon>Brachionus</taxon>
    </lineage>
</organism>
<evidence type="ECO:0000313" key="2">
    <source>
        <dbReference type="EMBL" id="RNA39198.1"/>
    </source>
</evidence>
<keyword evidence="1" id="KW-0472">Membrane</keyword>
<dbReference type="AlphaFoldDB" id="A0A3M7SUE2"/>
<dbReference type="EMBL" id="REGN01000774">
    <property type="protein sequence ID" value="RNA39198.1"/>
    <property type="molecule type" value="Genomic_DNA"/>
</dbReference>
<gene>
    <name evidence="2" type="ORF">BpHYR1_009516</name>
</gene>
<dbReference type="Proteomes" id="UP000276133">
    <property type="component" value="Unassembled WGS sequence"/>
</dbReference>
<keyword evidence="1" id="KW-0812">Transmembrane</keyword>
<name>A0A3M7SUE2_BRAPC</name>
<reference evidence="2 3" key="1">
    <citation type="journal article" date="2018" name="Sci. Rep.">
        <title>Genomic signatures of local adaptation to the degree of environmental predictability in rotifers.</title>
        <authorList>
            <person name="Franch-Gras L."/>
            <person name="Hahn C."/>
            <person name="Garcia-Roger E.M."/>
            <person name="Carmona M.J."/>
            <person name="Serra M."/>
            <person name="Gomez A."/>
        </authorList>
    </citation>
    <scope>NUCLEOTIDE SEQUENCE [LARGE SCALE GENOMIC DNA]</scope>
    <source>
        <strain evidence="2">HYR1</strain>
    </source>
</reference>
<feature type="transmembrane region" description="Helical" evidence="1">
    <location>
        <begin position="20"/>
        <end position="39"/>
    </location>
</feature>
<accession>A0A3M7SUE2</accession>
<protein>
    <submittedName>
        <fullName evidence="2">Uncharacterized protein</fullName>
    </submittedName>
</protein>
<proteinExistence type="predicted"/>
<keyword evidence="3" id="KW-1185">Reference proteome</keyword>
<keyword evidence="1" id="KW-1133">Transmembrane helix</keyword>
<evidence type="ECO:0000313" key="3">
    <source>
        <dbReference type="Proteomes" id="UP000276133"/>
    </source>
</evidence>